<dbReference type="AlphaFoldDB" id="A0A7U4THR9"/>
<feature type="region of interest" description="Disordered" evidence="1">
    <location>
        <begin position="44"/>
        <end position="71"/>
    </location>
</feature>
<keyword evidence="2" id="KW-0472">Membrane</keyword>
<keyword evidence="2" id="KW-0812">Transmembrane</keyword>
<dbReference type="Proteomes" id="UP000070560">
    <property type="component" value="Chromosome"/>
</dbReference>
<dbReference type="Pfam" id="PF11219">
    <property type="entry name" value="DUF3014"/>
    <property type="match status" value="1"/>
</dbReference>
<name>A0A7U4THR9_DESA2</name>
<evidence type="ECO:0000313" key="3">
    <source>
        <dbReference type="EMBL" id="AMM40501.1"/>
    </source>
</evidence>
<gene>
    <name evidence="3" type="ORF">HS1_000696</name>
</gene>
<proteinExistence type="predicted"/>
<reference evidence="3 4" key="1">
    <citation type="submission" date="2015-10" db="EMBL/GenBank/DDBJ databases">
        <title>Candidatus Desulfofervidus auxilii, a hydrogenotrophic sulfate-reducing bacterium involved in the thermophilic anaerobic oxidation of methane.</title>
        <authorList>
            <person name="Krukenberg V."/>
            <person name="Richter M."/>
            <person name="Wegener G."/>
        </authorList>
    </citation>
    <scope>NUCLEOTIDE SEQUENCE [LARGE SCALE GENOMIC DNA]</scope>
    <source>
        <strain evidence="3 4">HS1</strain>
    </source>
</reference>
<organism evidence="3 4">
    <name type="scientific">Desulfofervidus auxilii</name>
    <dbReference type="NCBI Taxonomy" id="1621989"/>
    <lineage>
        <taxon>Bacteria</taxon>
        <taxon>Pseudomonadati</taxon>
        <taxon>Thermodesulfobacteriota</taxon>
        <taxon>Candidatus Desulfofervidia</taxon>
        <taxon>Candidatus Desulfofervidales</taxon>
        <taxon>Candidatus Desulfofervidaceae</taxon>
        <taxon>Candidatus Desulfofervidus</taxon>
    </lineage>
</organism>
<dbReference type="KEGG" id="daw:HS1_000696"/>
<keyword evidence="2" id="KW-1133">Transmembrane helix</keyword>
<evidence type="ECO:0000256" key="1">
    <source>
        <dbReference type="SAM" id="MobiDB-lite"/>
    </source>
</evidence>
<feature type="transmembrane region" description="Helical" evidence="2">
    <location>
        <begin position="7"/>
        <end position="26"/>
    </location>
</feature>
<accession>A0A7U4THR9</accession>
<evidence type="ECO:0000313" key="4">
    <source>
        <dbReference type="Proteomes" id="UP000070560"/>
    </source>
</evidence>
<keyword evidence="4" id="KW-1185">Reference proteome</keyword>
<dbReference type="RefSeq" id="WP_066060975.1">
    <property type="nucleotide sequence ID" value="NZ_CP013015.1"/>
</dbReference>
<dbReference type="OrthoDB" id="5502479at2"/>
<dbReference type="EMBL" id="CP013015">
    <property type="protein sequence ID" value="AMM40501.1"/>
    <property type="molecule type" value="Genomic_DNA"/>
</dbReference>
<sequence length="285" mass="32578">MEGYKKIILIAAILTALVGAGIYYFFVYEKPKEISLPPEVLEKPEKVAEKPPPEKPPPQAPPEKPLVKEKKKAPETVLELEKSDNAVRRLVKELSSHPQWAIWLSNKNLIRRITAVVDNIAQGVSPRPHIPFLAPQGRFQVIKRNGLVYLDPVSYNRYNLIADVFASLDVEGCVKVYQQLRPLFQEAYQELGYPNQEFQDTLFKAIIELLKTPIVKGEILLKKKVITYQMVDSYLEQLSPAQKHLIRMGPENTFKIQKKLREIALALGIPENQLPKSVIYYPENE</sequence>
<protein>
    <recommendedName>
        <fullName evidence="5">DUF3014 domain-containing protein</fullName>
    </recommendedName>
</protein>
<dbReference type="InterPro" id="IPR021382">
    <property type="entry name" value="DUF3014"/>
</dbReference>
<feature type="compositionally biased region" description="Pro residues" evidence="1">
    <location>
        <begin position="54"/>
        <end position="64"/>
    </location>
</feature>
<evidence type="ECO:0008006" key="5">
    <source>
        <dbReference type="Google" id="ProtNLM"/>
    </source>
</evidence>
<feature type="compositionally biased region" description="Basic and acidic residues" evidence="1">
    <location>
        <begin position="44"/>
        <end position="53"/>
    </location>
</feature>
<evidence type="ECO:0000256" key="2">
    <source>
        <dbReference type="SAM" id="Phobius"/>
    </source>
</evidence>